<dbReference type="RefSeq" id="WP_000216969.1">
    <property type="nucleotide sequence ID" value="NZ_BDPC01000016.1"/>
</dbReference>
<feature type="domain" description="Glycine-rich" evidence="5">
    <location>
        <begin position="530"/>
        <end position="718"/>
    </location>
</feature>
<dbReference type="InterPro" id="IPR049304">
    <property type="entry name" value="Gly_rich_dom"/>
</dbReference>
<evidence type="ECO:0000313" key="6">
    <source>
        <dbReference type="EMBL" id="CAD6020578.1"/>
    </source>
</evidence>
<dbReference type="PANTHER" id="PTHR35191">
    <property type="entry name" value="PROPHAGE SIDE TAIL FIBER PROTEIN HOMOLOG STFQ-RELATED"/>
    <property type="match status" value="1"/>
</dbReference>
<feature type="domain" description="Phage tail fibre protein N-terminal" evidence="4">
    <location>
        <begin position="1"/>
        <end position="150"/>
    </location>
</feature>
<proteinExistence type="predicted"/>
<evidence type="ECO:0000259" key="5">
    <source>
        <dbReference type="Pfam" id="PF21722"/>
    </source>
</evidence>
<comment type="subcellular location">
    <subcellularLocation>
        <location evidence="1">Virion</location>
    </subcellularLocation>
</comment>
<dbReference type="Pfam" id="PF03406">
    <property type="entry name" value="Phage_fiber_2"/>
    <property type="match status" value="4"/>
</dbReference>
<evidence type="ECO:0000256" key="2">
    <source>
        <dbReference type="ARBA" id="ARBA00022581"/>
    </source>
</evidence>
<evidence type="ECO:0000256" key="3">
    <source>
        <dbReference type="SAM" id="MobiDB-lite"/>
    </source>
</evidence>
<evidence type="ECO:0000259" key="4">
    <source>
        <dbReference type="Pfam" id="PF12571"/>
    </source>
</evidence>
<protein>
    <submittedName>
        <fullName evidence="6">Putative tail fiber protein (GpH),Phage tail fibre repeat</fullName>
    </submittedName>
</protein>
<dbReference type="GO" id="GO:0046718">
    <property type="term" value="P:symbiont entry into host cell"/>
    <property type="evidence" value="ECO:0007669"/>
    <property type="project" value="InterPro"/>
</dbReference>
<accession>A0A7I9ALZ6</accession>
<feature type="region of interest" description="Disordered" evidence="3">
    <location>
        <begin position="632"/>
        <end position="666"/>
    </location>
</feature>
<dbReference type="Pfam" id="PF21722">
    <property type="entry name" value="Gly_rich_2"/>
    <property type="match status" value="1"/>
</dbReference>
<dbReference type="InterPro" id="IPR022225">
    <property type="entry name" value="Phage_tail_fibre_N"/>
</dbReference>
<keyword evidence="2" id="KW-0945">Host-virus interaction</keyword>
<reference evidence="6" key="1">
    <citation type="submission" date="2020-09" db="EMBL/GenBank/DDBJ databases">
        <authorList>
            <person name="Page A."/>
            <person name="Bastkowski S."/>
        </authorList>
    </citation>
    <scope>NUCLEOTIDE SEQUENCE</scope>
    <source>
        <strain evidence="6">L6_E562_ETEC</strain>
    </source>
</reference>
<evidence type="ECO:0000256" key="1">
    <source>
        <dbReference type="ARBA" id="ARBA00004328"/>
    </source>
</evidence>
<dbReference type="AlphaFoldDB" id="A0A7I9ALZ6"/>
<name>A0A7I9ALZ6_ECOLX</name>
<dbReference type="EMBL" id="LR883000">
    <property type="protein sequence ID" value="CAD6020578.1"/>
    <property type="molecule type" value="Genomic_DNA"/>
</dbReference>
<gene>
    <name evidence="6" type="ORF">ETECE562_04699</name>
</gene>
<sequence length="721" mass="73809">MTVKYYAILTNQGAARLANATMLGSKLNLTQMAVGDANGVLPTPDPAQTKLINQKRIAPLNLLSVDPNNQSQIIAEQIIPENEGGFWIREIGLYDDEGVLIAVANCPETYKPQLQEGSGRTQTIRMILVVSNTEAITLKIDPSVVLATRKYVDDKISEHEHSRRHPDASLTAKGFTQLSSATNSTSETLAATPRAVKVAYDLANGKYTAQDATTARKGLVQLSSATNSDSETLAATPKAVKTAYDLANGKYTAQDATTARKGLVQLSSATNSDSETLAATPKAVKTAYDLANGKYTAQDATTARKGLVQLSSATNSTSETLAATPKAVKSAYDNAEKRLQKDQNGADIPDKRLFLRNIGATNSTTMSFSGGTGWFRLATVTMPQASSVVYISLIGGSGYNVNSPMQAGISELVLRAGNGNPKGLTGALWRRTSVGFTNFAWVNTSGDTYDVYVEIGNYTTRVNIQWDYTSNASVTIHTSPSYTANKPTGLTDGTVYVIYSSHIKPTAADLGLSDASGYVGRLVNTRVFTSSGTYTPTPGTKRIRVTITGGGGGGGGCKAISNNETFFGAGGGAGGTIISIMTPIQNSYPVTIGAGGAGGVSATNGTSGGNSVFASLIAPGGAGGGKVGITNTNGGNGGVPSTGDIRITGGNGGDGQSGNISVSGEGGTSYWGGGGRAGAGGGVSGKAYGSGGGGAYDAGYSGTSMTGGKGAAGICIIEEFA</sequence>
<dbReference type="PANTHER" id="PTHR35191:SF1">
    <property type="entry name" value="PROPHAGE SIDE TAIL FIBER PROTEIN HOMOLOG STFQ-RELATED"/>
    <property type="match status" value="1"/>
</dbReference>
<dbReference type="Pfam" id="PF12571">
    <property type="entry name" value="Phage_tail_fib"/>
    <property type="match status" value="1"/>
</dbReference>
<dbReference type="InterPro" id="IPR005068">
    <property type="entry name" value="Phage_lambda_Stf-r2"/>
</dbReference>
<dbReference type="GO" id="GO:0019062">
    <property type="term" value="P:virion attachment to host cell"/>
    <property type="evidence" value="ECO:0007669"/>
    <property type="project" value="InterPro"/>
</dbReference>
<organism evidence="6">
    <name type="scientific">Escherichia coli</name>
    <dbReference type="NCBI Taxonomy" id="562"/>
    <lineage>
        <taxon>Bacteria</taxon>
        <taxon>Pseudomonadati</taxon>
        <taxon>Pseudomonadota</taxon>
        <taxon>Gammaproteobacteria</taxon>
        <taxon>Enterobacterales</taxon>
        <taxon>Enterobacteriaceae</taxon>
        <taxon>Escherichia</taxon>
    </lineage>
</organism>
<dbReference type="InterPro" id="IPR051934">
    <property type="entry name" value="Phage_Tail_Fiber_Structural"/>
</dbReference>